<dbReference type="RefSeq" id="WP_150276558.1">
    <property type="nucleotide sequence ID" value="NZ_BMFF01000002.1"/>
</dbReference>
<dbReference type="Gene3D" id="2.40.160.210">
    <property type="entry name" value="Acyl-CoA thioesterase, double hotdog domain"/>
    <property type="match status" value="1"/>
</dbReference>
<dbReference type="SUPFAM" id="SSF54637">
    <property type="entry name" value="Thioesterase/thiol ester dehydrase-isomerase"/>
    <property type="match status" value="2"/>
</dbReference>
<gene>
    <name evidence="3" type="ORF">GCM10007418_13640</name>
</gene>
<keyword evidence="4" id="KW-1185">Reference proteome</keyword>
<dbReference type="InterPro" id="IPR049449">
    <property type="entry name" value="TesB_ACOT8-like_N"/>
</dbReference>
<name>A0ABQ1PDY9_9GAMM</name>
<dbReference type="EMBL" id="BMFF01000002">
    <property type="protein sequence ID" value="GGC95341.1"/>
    <property type="molecule type" value="Genomic_DNA"/>
</dbReference>
<organism evidence="3 4">
    <name type="scientific">Halopseudomonas salina</name>
    <dbReference type="NCBI Taxonomy" id="1323744"/>
    <lineage>
        <taxon>Bacteria</taxon>
        <taxon>Pseudomonadati</taxon>
        <taxon>Pseudomonadota</taxon>
        <taxon>Gammaproteobacteria</taxon>
        <taxon>Pseudomonadales</taxon>
        <taxon>Pseudomonadaceae</taxon>
        <taxon>Halopseudomonas</taxon>
    </lineage>
</organism>
<evidence type="ECO:0000313" key="3">
    <source>
        <dbReference type="EMBL" id="GGC95341.1"/>
    </source>
</evidence>
<evidence type="ECO:0000259" key="1">
    <source>
        <dbReference type="Pfam" id="PF13622"/>
    </source>
</evidence>
<proteinExistence type="predicted"/>
<protein>
    <submittedName>
        <fullName evidence="3">Acyl-CoA thioesterase</fullName>
    </submittedName>
</protein>
<feature type="domain" description="Acyl-CoA thioesterase-like C-terminal" evidence="2">
    <location>
        <begin position="123"/>
        <end position="265"/>
    </location>
</feature>
<comment type="caution">
    <text evidence="3">The sequence shown here is derived from an EMBL/GenBank/DDBJ whole genome shotgun (WGS) entry which is preliminary data.</text>
</comment>
<reference evidence="4" key="1">
    <citation type="journal article" date="2019" name="Int. J. Syst. Evol. Microbiol.">
        <title>The Global Catalogue of Microorganisms (GCM) 10K type strain sequencing project: providing services to taxonomists for standard genome sequencing and annotation.</title>
        <authorList>
            <consortium name="The Broad Institute Genomics Platform"/>
            <consortium name="The Broad Institute Genome Sequencing Center for Infectious Disease"/>
            <person name="Wu L."/>
            <person name="Ma J."/>
        </authorList>
    </citation>
    <scope>NUCLEOTIDE SEQUENCE [LARGE SCALE GENOMIC DNA]</scope>
    <source>
        <strain evidence="4">CGMCC 1.12482</strain>
    </source>
</reference>
<dbReference type="InterPro" id="IPR029069">
    <property type="entry name" value="HotDog_dom_sf"/>
</dbReference>
<dbReference type="Pfam" id="PF13622">
    <property type="entry name" value="4HBT_3"/>
    <property type="match status" value="1"/>
</dbReference>
<dbReference type="InterPro" id="IPR042171">
    <property type="entry name" value="Acyl-CoA_hotdog"/>
</dbReference>
<dbReference type="InterPro" id="IPR049450">
    <property type="entry name" value="ACOT8-like_C"/>
</dbReference>
<dbReference type="Proteomes" id="UP000638188">
    <property type="component" value="Unassembled WGS sequence"/>
</dbReference>
<feature type="domain" description="Acyl-CoA thioesterase-like N-terminal HotDog" evidence="1">
    <location>
        <begin position="33"/>
        <end position="110"/>
    </location>
</feature>
<accession>A0ABQ1PDY9</accession>
<dbReference type="Pfam" id="PF20789">
    <property type="entry name" value="4HBT_3C"/>
    <property type="match status" value="1"/>
</dbReference>
<evidence type="ECO:0000259" key="2">
    <source>
        <dbReference type="Pfam" id="PF20789"/>
    </source>
</evidence>
<evidence type="ECO:0000313" key="4">
    <source>
        <dbReference type="Proteomes" id="UP000638188"/>
    </source>
</evidence>
<sequence length="268" mass="29943">MTTPTSHALDQAISLQMTAPNRFGGHCDETYLNMVGPFGGMTAATLLNAALLHPERLGDPVSLTVNFAGPVGLGDFEIEATPLRTNRSTQHWLLLLRQNGEVMTSATAFFASRRETWSEQAAECPPAPAVDELPRMERNERAWFRHYDMRYISGMFKPGEAEETHDSLLWVRDEPPRPLDFAALTAIGDIFAPRIFSRRQRFTPAGTVCMTHYFHASLDDLQRTGSDFLLGQAGASRYHHNYADQIAHLWAADGTLLLTSTQVAYFKE</sequence>